<gene>
    <name evidence="7" type="primary">nuoA</name>
    <name evidence="9" type="ORF">QNI16_23265</name>
</gene>
<dbReference type="InterPro" id="IPR000440">
    <property type="entry name" value="NADH_UbQ/plastoQ_OxRdtase_su3"/>
</dbReference>
<reference evidence="9" key="1">
    <citation type="submission" date="2023-05" db="EMBL/GenBank/DDBJ databases">
        <authorList>
            <person name="Zhang X."/>
        </authorList>
    </citation>
    <scope>NUCLEOTIDE SEQUENCE</scope>
    <source>
        <strain evidence="9">YF14B1</strain>
    </source>
</reference>
<dbReference type="Pfam" id="PF00507">
    <property type="entry name" value="Oxidored_q4"/>
    <property type="match status" value="1"/>
</dbReference>
<keyword evidence="6 7" id="KW-0472">Membrane</keyword>
<organism evidence="9 10">
    <name type="scientific">Xanthocytophaga flava</name>
    <dbReference type="NCBI Taxonomy" id="3048013"/>
    <lineage>
        <taxon>Bacteria</taxon>
        <taxon>Pseudomonadati</taxon>
        <taxon>Bacteroidota</taxon>
        <taxon>Cytophagia</taxon>
        <taxon>Cytophagales</taxon>
        <taxon>Rhodocytophagaceae</taxon>
        <taxon>Xanthocytophaga</taxon>
    </lineage>
</organism>
<dbReference type="EMBL" id="JASJOS010000011">
    <property type="protein sequence ID" value="MDJ1483439.1"/>
    <property type="molecule type" value="Genomic_DNA"/>
</dbReference>
<evidence type="ECO:0000256" key="4">
    <source>
        <dbReference type="ARBA" id="ARBA00022692"/>
    </source>
</evidence>
<evidence type="ECO:0000256" key="8">
    <source>
        <dbReference type="RuleBase" id="RU003639"/>
    </source>
</evidence>
<sequence>MSQISEFGTILLFIIGAIAFFLIAMFSARLLRPDRPNSEKLSTYESGEEPIGDAWGRFNVQFYIVALVFILFDVEIVFLFPWAVVFGDANLNSATQGLWSWFTLIEMFIFVAILSLGLAYAWVKGYLDWVKPKPEPIDFESKVPASLYEQINEKYAVRKDVNKTV</sequence>
<accession>A0AAE3UB62</accession>
<dbReference type="PANTHER" id="PTHR11058">
    <property type="entry name" value="NADH-UBIQUINONE OXIDOREDUCTASE CHAIN 3"/>
    <property type="match status" value="1"/>
</dbReference>
<evidence type="ECO:0000256" key="5">
    <source>
        <dbReference type="ARBA" id="ARBA00022989"/>
    </source>
</evidence>
<proteinExistence type="inferred from homology"/>
<protein>
    <recommendedName>
        <fullName evidence="7">NADH-quinone oxidoreductase subunit A</fullName>
        <ecNumber evidence="7">7.1.1.-</ecNumber>
    </recommendedName>
    <alternativeName>
        <fullName evidence="7">NADH dehydrogenase I subunit A</fullName>
    </alternativeName>
    <alternativeName>
        <fullName evidence="7">NDH-1 subunit A</fullName>
    </alternativeName>
    <alternativeName>
        <fullName evidence="7">NUO1</fullName>
    </alternativeName>
</protein>
<evidence type="ECO:0000256" key="7">
    <source>
        <dbReference type="HAMAP-Rule" id="MF_01394"/>
    </source>
</evidence>
<comment type="subcellular location">
    <subcellularLocation>
        <location evidence="7 8">Cell membrane</location>
        <topology evidence="7 8">Multi-pass membrane protein</topology>
    </subcellularLocation>
    <subcellularLocation>
        <location evidence="1">Membrane</location>
        <topology evidence="1">Multi-pass membrane protein</topology>
    </subcellularLocation>
</comment>
<dbReference type="GO" id="GO:0030964">
    <property type="term" value="C:NADH dehydrogenase complex"/>
    <property type="evidence" value="ECO:0007669"/>
    <property type="project" value="TreeGrafter"/>
</dbReference>
<feature type="transmembrane region" description="Helical" evidence="7">
    <location>
        <begin position="62"/>
        <end position="86"/>
    </location>
</feature>
<dbReference type="InterPro" id="IPR038430">
    <property type="entry name" value="NDAH_ubi_oxred_su3_sf"/>
</dbReference>
<comment type="catalytic activity">
    <reaction evidence="7 8">
        <text>a quinone + NADH + 5 H(+)(in) = a quinol + NAD(+) + 4 H(+)(out)</text>
        <dbReference type="Rhea" id="RHEA:57888"/>
        <dbReference type="ChEBI" id="CHEBI:15378"/>
        <dbReference type="ChEBI" id="CHEBI:24646"/>
        <dbReference type="ChEBI" id="CHEBI:57540"/>
        <dbReference type="ChEBI" id="CHEBI:57945"/>
        <dbReference type="ChEBI" id="CHEBI:132124"/>
    </reaction>
</comment>
<keyword evidence="7 8" id="KW-0874">Quinone</keyword>
<dbReference type="EC" id="7.1.1.-" evidence="7"/>
<evidence type="ECO:0000313" key="10">
    <source>
        <dbReference type="Proteomes" id="UP001241110"/>
    </source>
</evidence>
<evidence type="ECO:0000256" key="1">
    <source>
        <dbReference type="ARBA" id="ARBA00004141"/>
    </source>
</evidence>
<dbReference type="PANTHER" id="PTHR11058:SF9">
    <property type="entry name" value="NADH-UBIQUINONE OXIDOREDUCTASE CHAIN 3"/>
    <property type="match status" value="1"/>
</dbReference>
<feature type="transmembrane region" description="Helical" evidence="7">
    <location>
        <begin position="98"/>
        <end position="123"/>
    </location>
</feature>
<dbReference type="GO" id="GO:0050136">
    <property type="term" value="F:NADH dehydrogenase (quinone) (non-electrogenic) activity"/>
    <property type="evidence" value="ECO:0007669"/>
    <property type="project" value="UniProtKB-UniRule"/>
</dbReference>
<keyword evidence="7 8" id="KW-0520">NAD</keyword>
<keyword evidence="5 7" id="KW-1133">Transmembrane helix</keyword>
<comment type="caution">
    <text evidence="9">The sequence shown here is derived from an EMBL/GenBank/DDBJ whole genome shotgun (WGS) entry which is preliminary data.</text>
</comment>
<name>A0AAE3UB62_9BACT</name>
<dbReference type="HAMAP" id="MF_01394">
    <property type="entry name" value="NDH1_NuoA"/>
    <property type="match status" value="1"/>
</dbReference>
<dbReference type="GO" id="GO:0048038">
    <property type="term" value="F:quinone binding"/>
    <property type="evidence" value="ECO:0007669"/>
    <property type="project" value="UniProtKB-KW"/>
</dbReference>
<comment type="function">
    <text evidence="7">NDH-1 shuttles electrons from NADH, via FMN and iron-sulfur (Fe-S) centers, to quinones in the respiratory chain. The immediate electron acceptor for the enzyme in this species is believed to be a menaquinone. Couples the redox reaction to proton translocation (for every two electrons transferred, four hydrogen ions are translocated across the cytoplasmic membrane), and thus conserves the redox energy in a proton gradient.</text>
</comment>
<feature type="transmembrane region" description="Helical" evidence="7">
    <location>
        <begin position="12"/>
        <end position="31"/>
    </location>
</feature>
<comment type="subunit">
    <text evidence="7">NDH-1 is composed of 14 different subunits. Subunits NuoA, H, J, K, L, M, N constitute the membrane sector of the complex.</text>
</comment>
<dbReference type="GO" id="GO:0008137">
    <property type="term" value="F:NADH dehydrogenase (ubiquinone) activity"/>
    <property type="evidence" value="ECO:0007669"/>
    <property type="project" value="InterPro"/>
</dbReference>
<keyword evidence="3 7" id="KW-0813">Transport</keyword>
<evidence type="ECO:0000256" key="2">
    <source>
        <dbReference type="ARBA" id="ARBA00008472"/>
    </source>
</evidence>
<keyword evidence="4 7" id="KW-0812">Transmembrane</keyword>
<keyword evidence="7" id="KW-1003">Cell membrane</keyword>
<dbReference type="AlphaFoldDB" id="A0AAE3UB62"/>
<dbReference type="Gene3D" id="1.20.58.1610">
    <property type="entry name" value="NADH:ubiquinone/plastoquinone oxidoreductase, chain 3"/>
    <property type="match status" value="1"/>
</dbReference>
<evidence type="ECO:0000256" key="3">
    <source>
        <dbReference type="ARBA" id="ARBA00022448"/>
    </source>
</evidence>
<dbReference type="InterPro" id="IPR023043">
    <property type="entry name" value="NAD(P)H_OxRDtase_bac/plastid"/>
</dbReference>
<evidence type="ECO:0000256" key="6">
    <source>
        <dbReference type="ARBA" id="ARBA00023136"/>
    </source>
</evidence>
<dbReference type="Proteomes" id="UP001241110">
    <property type="component" value="Unassembled WGS sequence"/>
</dbReference>
<dbReference type="RefSeq" id="WP_313983279.1">
    <property type="nucleotide sequence ID" value="NZ_JASJOR010000020.1"/>
</dbReference>
<comment type="similarity">
    <text evidence="2 7 8">Belongs to the complex I subunit 3 family.</text>
</comment>
<dbReference type="GO" id="GO:0005886">
    <property type="term" value="C:plasma membrane"/>
    <property type="evidence" value="ECO:0007669"/>
    <property type="project" value="UniProtKB-SubCell"/>
</dbReference>
<evidence type="ECO:0000313" key="9">
    <source>
        <dbReference type="EMBL" id="MDJ1483439.1"/>
    </source>
</evidence>
<keyword evidence="7" id="KW-1278">Translocase</keyword>